<proteinExistence type="predicted"/>
<evidence type="ECO:0000256" key="1">
    <source>
        <dbReference type="SAM" id="MobiDB-lite"/>
    </source>
</evidence>
<name>A0A7J8INE5_ROUAE</name>
<evidence type="ECO:0000313" key="3">
    <source>
        <dbReference type="Proteomes" id="UP000593571"/>
    </source>
</evidence>
<dbReference type="Proteomes" id="UP000593571">
    <property type="component" value="Unassembled WGS sequence"/>
</dbReference>
<protein>
    <submittedName>
        <fullName evidence="2">Uncharacterized protein</fullName>
    </submittedName>
</protein>
<reference evidence="2 3" key="1">
    <citation type="journal article" date="2020" name="Nature">
        <title>Six reference-quality genomes reveal evolution of bat adaptations.</title>
        <authorList>
            <person name="Jebb D."/>
            <person name="Huang Z."/>
            <person name="Pippel M."/>
            <person name="Hughes G.M."/>
            <person name="Lavrichenko K."/>
            <person name="Devanna P."/>
            <person name="Winkler S."/>
            <person name="Jermiin L.S."/>
            <person name="Skirmuntt E.C."/>
            <person name="Katzourakis A."/>
            <person name="Burkitt-Gray L."/>
            <person name="Ray D.A."/>
            <person name="Sullivan K.A.M."/>
            <person name="Roscito J.G."/>
            <person name="Kirilenko B.M."/>
            <person name="Davalos L.M."/>
            <person name="Corthals A.P."/>
            <person name="Power M.L."/>
            <person name="Jones G."/>
            <person name="Ransome R.D."/>
            <person name="Dechmann D.K.N."/>
            <person name="Locatelli A.G."/>
            <person name="Puechmaille S.J."/>
            <person name="Fedrigo O."/>
            <person name="Jarvis E.D."/>
            <person name="Hiller M."/>
            <person name="Vernes S.C."/>
            <person name="Myers E.W."/>
            <person name="Teeling E.C."/>
        </authorList>
    </citation>
    <scope>NUCLEOTIDE SEQUENCE [LARGE SCALE GENOMIC DNA]</scope>
    <source>
        <strain evidence="2">MRouAeg1</strain>
        <tissue evidence="2">Muscle</tissue>
    </source>
</reference>
<evidence type="ECO:0000313" key="2">
    <source>
        <dbReference type="EMBL" id="KAF6485665.1"/>
    </source>
</evidence>
<gene>
    <name evidence="2" type="ORF">HJG63_010796</name>
</gene>
<feature type="compositionally biased region" description="Basic and acidic residues" evidence="1">
    <location>
        <begin position="27"/>
        <end position="38"/>
    </location>
</feature>
<dbReference type="AlphaFoldDB" id="A0A7J8INE5"/>
<comment type="caution">
    <text evidence="2">The sequence shown here is derived from an EMBL/GenBank/DDBJ whole genome shotgun (WGS) entry which is preliminary data.</text>
</comment>
<organism evidence="2 3">
    <name type="scientific">Rousettus aegyptiacus</name>
    <name type="common">Egyptian fruit bat</name>
    <name type="synonym">Pteropus aegyptiacus</name>
    <dbReference type="NCBI Taxonomy" id="9407"/>
    <lineage>
        <taxon>Eukaryota</taxon>
        <taxon>Metazoa</taxon>
        <taxon>Chordata</taxon>
        <taxon>Craniata</taxon>
        <taxon>Vertebrata</taxon>
        <taxon>Euteleostomi</taxon>
        <taxon>Mammalia</taxon>
        <taxon>Eutheria</taxon>
        <taxon>Laurasiatheria</taxon>
        <taxon>Chiroptera</taxon>
        <taxon>Yinpterochiroptera</taxon>
        <taxon>Pteropodoidea</taxon>
        <taxon>Pteropodidae</taxon>
        <taxon>Rousettinae</taxon>
        <taxon>Rousettus</taxon>
    </lineage>
</organism>
<feature type="region of interest" description="Disordered" evidence="1">
    <location>
        <begin position="1"/>
        <end position="57"/>
    </location>
</feature>
<accession>A0A7J8INE5</accession>
<dbReference type="EMBL" id="JACASE010000003">
    <property type="protein sequence ID" value="KAF6485665.1"/>
    <property type="molecule type" value="Genomic_DNA"/>
</dbReference>
<sequence length="218" mass="23443">MKAEKTLGDTGQAAGEPGALCMGQTRARPEPCLRRGPEPRSSPGPSTARRPRRLPPGCLFPNIITRESPNLQCEALSQQLRRFRPGSVSWREGGSGLCARGHGACEGFGRVARSGGRQRMGSTECLNHWAGASQQGKILSPGGPLAVSGDSFGFHGLQRRDGSCGIWRTGARDTAERPPRQKILWPRNANSAEAMLPLTPQLPFPRGLLGPMCELQNK</sequence>
<keyword evidence="3" id="KW-1185">Reference proteome</keyword>